<proteinExistence type="predicted"/>
<dbReference type="Proteomes" id="UP000266506">
    <property type="component" value="Unassembled WGS sequence"/>
</dbReference>
<evidence type="ECO:0000313" key="2">
    <source>
        <dbReference type="Proteomes" id="UP000266506"/>
    </source>
</evidence>
<dbReference type="PROSITE" id="PS51257">
    <property type="entry name" value="PROKAR_LIPOPROTEIN"/>
    <property type="match status" value="1"/>
</dbReference>
<keyword evidence="2" id="KW-1185">Reference proteome</keyword>
<evidence type="ECO:0000313" key="1">
    <source>
        <dbReference type="EMBL" id="RIA75824.1"/>
    </source>
</evidence>
<evidence type="ECO:0008006" key="3">
    <source>
        <dbReference type="Google" id="ProtNLM"/>
    </source>
</evidence>
<dbReference type="RefSeq" id="WP_119016264.1">
    <property type="nucleotide sequence ID" value="NZ_QXEV01000010.1"/>
</dbReference>
<comment type="caution">
    <text evidence="1">The sequence shown here is derived from an EMBL/GenBank/DDBJ whole genome shotgun (WGS) entry which is preliminary data.</text>
</comment>
<accession>A0A397S0V6</accession>
<dbReference type="InParanoid" id="A0A397S0V6"/>
<organism evidence="1 2">
    <name type="scientific">Anaeroplasma bactoclasticum</name>
    <dbReference type="NCBI Taxonomy" id="2088"/>
    <lineage>
        <taxon>Bacteria</taxon>
        <taxon>Bacillati</taxon>
        <taxon>Mycoplasmatota</taxon>
        <taxon>Mollicutes</taxon>
        <taxon>Anaeroplasmatales</taxon>
        <taxon>Anaeroplasmataceae</taxon>
        <taxon>Anaeroplasma</taxon>
    </lineage>
</organism>
<gene>
    <name evidence="1" type="ORF">EI71_01121</name>
</gene>
<name>A0A397S0V6_9MOLU</name>
<protein>
    <recommendedName>
        <fullName evidence="3">Lipoprotein</fullName>
    </recommendedName>
</protein>
<sequence length="294" mass="33827">MKKIITFIISFFGLLFISSCGNEETYSLKDISKSEVSNISTIMASTSVFQSVCWPLSDTSYSYLDTKYIKTDFNIEEEFMKYPPKEDQDDAYCLHVDFNDSATHIFYISHKTNYMYYKGIEYTYRSLDIVPKELIDIINDKPKINTFDTTIMVDYGFHREDHVTFLLGGAIIPGIVYEKYSLPIVAYDSVHVTYIGEWLTQTTYPETIITGNSTVLNVSVEHKDFIEVKVFKNSGEMEVEPLDSNIIVNTLNTHYSINSDGTFDDISIFTEETNLYAVYDNGTIHALYSYNPYE</sequence>
<dbReference type="EMBL" id="QXEV01000010">
    <property type="protein sequence ID" value="RIA75824.1"/>
    <property type="molecule type" value="Genomic_DNA"/>
</dbReference>
<reference evidence="1 2" key="1">
    <citation type="submission" date="2018-08" db="EMBL/GenBank/DDBJ databases">
        <title>Genomic Encyclopedia of Archaeal and Bacterial Type Strains, Phase II (KMG-II): from individual species to whole genera.</title>
        <authorList>
            <person name="Goeker M."/>
        </authorList>
    </citation>
    <scope>NUCLEOTIDE SEQUENCE [LARGE SCALE GENOMIC DNA]</scope>
    <source>
        <strain evidence="1 2">ATCC 27112</strain>
    </source>
</reference>
<dbReference type="AlphaFoldDB" id="A0A397S0V6"/>